<sequence length="100" mass="10013">MSLRTAAGAQRAAIGMGAIGMGAVGALALGAVAIGALAVGAFAIGRLSVRRARFDAVEIGDLTVRRLNIPEPRPLRRPSVPSPEITGSAAPRGARSPTAS</sequence>
<evidence type="ECO:0000313" key="3">
    <source>
        <dbReference type="EMBL" id="RAI45378.1"/>
    </source>
</evidence>
<proteinExistence type="predicted"/>
<protein>
    <submittedName>
        <fullName evidence="3">Uncharacterized protein</fullName>
    </submittedName>
</protein>
<dbReference type="AlphaFoldDB" id="A0A327LC76"/>
<reference evidence="3 4" key="1">
    <citation type="submission" date="2017-07" db="EMBL/GenBank/DDBJ databases">
        <title>Draft Genome Sequences of Select Purple Nonsulfur Bacteria.</title>
        <authorList>
            <person name="Lasarre B."/>
            <person name="Mckinlay J.B."/>
        </authorList>
    </citation>
    <scope>NUCLEOTIDE SEQUENCE [LARGE SCALE GENOMIC DNA]</scope>
    <source>
        <strain evidence="3 4">DSM 5909</strain>
    </source>
</reference>
<feature type="transmembrane region" description="Helical" evidence="2">
    <location>
        <begin position="12"/>
        <end position="44"/>
    </location>
</feature>
<dbReference type="EMBL" id="NPEX01000017">
    <property type="protein sequence ID" value="RAI45378.1"/>
    <property type="molecule type" value="Genomic_DNA"/>
</dbReference>
<name>A0A327LC76_9BRAD</name>
<organism evidence="3 4">
    <name type="scientific">Rhodoplanes roseus</name>
    <dbReference type="NCBI Taxonomy" id="29409"/>
    <lineage>
        <taxon>Bacteria</taxon>
        <taxon>Pseudomonadati</taxon>
        <taxon>Pseudomonadota</taxon>
        <taxon>Alphaproteobacteria</taxon>
        <taxon>Hyphomicrobiales</taxon>
        <taxon>Nitrobacteraceae</taxon>
        <taxon>Rhodoplanes</taxon>
    </lineage>
</organism>
<keyword evidence="2" id="KW-0472">Membrane</keyword>
<comment type="caution">
    <text evidence="3">The sequence shown here is derived from an EMBL/GenBank/DDBJ whole genome shotgun (WGS) entry which is preliminary data.</text>
</comment>
<evidence type="ECO:0000313" key="4">
    <source>
        <dbReference type="Proteomes" id="UP000249130"/>
    </source>
</evidence>
<dbReference type="Proteomes" id="UP000249130">
    <property type="component" value="Unassembled WGS sequence"/>
</dbReference>
<keyword evidence="2" id="KW-0812">Transmembrane</keyword>
<accession>A0A327LC76</accession>
<evidence type="ECO:0000256" key="2">
    <source>
        <dbReference type="SAM" id="Phobius"/>
    </source>
</evidence>
<keyword evidence="2" id="KW-1133">Transmembrane helix</keyword>
<evidence type="ECO:0000256" key="1">
    <source>
        <dbReference type="SAM" id="MobiDB-lite"/>
    </source>
</evidence>
<gene>
    <name evidence="3" type="ORF">CH341_04270</name>
</gene>
<feature type="region of interest" description="Disordered" evidence="1">
    <location>
        <begin position="71"/>
        <end position="100"/>
    </location>
</feature>
<keyword evidence="4" id="KW-1185">Reference proteome</keyword>